<comment type="cofactor">
    <cofactor evidence="1">
        <name>pyridoxal 5'-phosphate</name>
        <dbReference type="ChEBI" id="CHEBI:597326"/>
    </cofactor>
</comment>
<accession>B0BLM2</accession>
<keyword evidence="5" id="KW-0032">Aminotransferase</keyword>
<dbReference type="Gene3D" id="3.40.640.10">
    <property type="entry name" value="Type I PLP-dependent aspartate aminotransferase-like (Major domain)"/>
    <property type="match status" value="1"/>
</dbReference>
<evidence type="ECO:0000256" key="1">
    <source>
        <dbReference type="ARBA" id="ARBA00001933"/>
    </source>
</evidence>
<keyword evidence="3 4" id="KW-0663">Pyridoxal phosphate</keyword>
<protein>
    <submittedName>
        <fullName evidence="5">Aminotransferase</fullName>
    </submittedName>
</protein>
<dbReference type="PANTHER" id="PTHR30244">
    <property type="entry name" value="TRANSAMINASE"/>
    <property type="match status" value="1"/>
</dbReference>
<reference evidence="5" key="3">
    <citation type="submission" date="2007-05" db="EMBL/GenBank/DDBJ databases">
        <title>Characterization of the Gene Cluster for Maduropeptin from Actinomadura madurae ATCC 39144 Establishes a Unifying Paradigm for Enediyne Biosynthesis.</title>
        <authorList>
            <person name="Van Lanen S.G."/>
            <person name="Oh T.-J."/>
            <person name="Liu W."/>
            <person name="Wendt-Pienkowski E."/>
            <person name="Shen B."/>
        </authorList>
    </citation>
    <scope>NUCLEOTIDE SEQUENCE</scope>
    <source>
        <strain evidence="5">ATCC 39144</strain>
    </source>
</reference>
<reference evidence="5" key="2">
    <citation type="journal article" date="2007" name="J. Am. Chem. Soc.">
        <title>Characterization of the maduropeptin biosynthetic gene cluster from Actinomadura madurae ATCC 39144 supporting a unifying paradigm for enediyne biosynthesis.</title>
        <authorList>
            <person name="Van Lanen S.G."/>
            <person name="Oh T.J."/>
            <person name="Liu W."/>
            <person name="Wendt-Pienkowski E."/>
            <person name="Shen B."/>
        </authorList>
    </citation>
    <scope>NUCLEOTIDE SEQUENCE</scope>
    <source>
        <strain evidence="5">ATCC 39144</strain>
    </source>
</reference>
<dbReference type="PIRSF" id="PIRSF000390">
    <property type="entry name" value="PLP_StrS"/>
    <property type="match status" value="1"/>
</dbReference>
<dbReference type="AlphaFoldDB" id="B0BLM2"/>
<keyword evidence="5" id="KW-0808">Transferase</keyword>
<sequence length="403" mass="43375">MTMNGGGPAHRAGPSGPMINVFQPALGDAELAAVKEVFDSNWIGRGRRADAFETAFARHIGVGRAHVTSVNSCTEATFIAMDLAGVGPGDEVVLPTVSFVGVGNAVASRGARPVFCDVDPRTLAPTVDAVAGALTERTRAVVVLHYGGYPGDIARIAALCRDRGVLLIEDAAIGIASSVDGRACGTFGDFGVWSFDHGKIAVAVDGGMLYVRDPELAARAPKLAYLGLEQKSGFDQALHRDTRWWEFEVSDFARRSVTNDVLAAVGNVQLGRLPGFIDRRREVARRYDAGLAGVAGLDRPPPLPPGHESSYYMYWVQFEGGIRDQIARDLYDRGIYTTFRYPPLHLVKAYGSDAVLPDAEAAAARTLLLPMHQSLTDTDVERVVDAVRTCVPARLRERDRAVT</sequence>
<dbReference type="EMBL" id="AY271660">
    <property type="protein sequence ID" value="ABY66023.1"/>
    <property type="molecule type" value="Genomic_DNA"/>
</dbReference>
<comment type="similarity">
    <text evidence="4">Belongs to the DegT/DnrJ/EryC1 family.</text>
</comment>
<gene>
    <name evidence="5" type="primary">mdpA5</name>
</gene>
<dbReference type="CDD" id="cd00616">
    <property type="entry name" value="AHBA_syn"/>
    <property type="match status" value="1"/>
</dbReference>
<dbReference type="PANTHER" id="PTHR30244:SF34">
    <property type="entry name" value="DTDP-4-AMINO-4,6-DIDEOXYGALACTOSE TRANSAMINASE"/>
    <property type="match status" value="1"/>
</dbReference>
<name>B0BLM2_9ACTN</name>
<dbReference type="GO" id="GO:0000271">
    <property type="term" value="P:polysaccharide biosynthetic process"/>
    <property type="evidence" value="ECO:0007669"/>
    <property type="project" value="TreeGrafter"/>
</dbReference>
<evidence type="ECO:0000313" key="5">
    <source>
        <dbReference type="EMBL" id="ABY66023.1"/>
    </source>
</evidence>
<reference evidence="5" key="1">
    <citation type="journal article" date="2003" name="Proc. Natl. Acad. Sci. U.S.A.">
        <title>Rapid PCR amplification of minimal enediyne polyketide synthase cassettes leads to a predictive familial classification model.</title>
        <authorList>
            <person name="Liu W."/>
            <person name="Ahlert J."/>
            <person name="Gao Q."/>
            <person name="Wendt-Pienkowski E."/>
            <person name="Shen B."/>
            <person name="Thorson J.S."/>
        </authorList>
    </citation>
    <scope>NUCLEOTIDE SEQUENCE</scope>
    <source>
        <strain evidence="5">ATCC 39144</strain>
    </source>
</reference>
<dbReference type="KEGG" id="ag:ABY66023"/>
<feature type="modified residue" description="N6-(pyridoxal phosphate)lysine" evidence="3">
    <location>
        <position position="199"/>
    </location>
</feature>
<evidence type="ECO:0000256" key="2">
    <source>
        <dbReference type="PIRSR" id="PIRSR000390-1"/>
    </source>
</evidence>
<dbReference type="Gene3D" id="3.90.1150.10">
    <property type="entry name" value="Aspartate Aminotransferase, domain 1"/>
    <property type="match status" value="1"/>
</dbReference>
<organism evidence="5">
    <name type="scientific">Actinomadura madurae</name>
    <dbReference type="NCBI Taxonomy" id="1993"/>
    <lineage>
        <taxon>Bacteria</taxon>
        <taxon>Bacillati</taxon>
        <taxon>Actinomycetota</taxon>
        <taxon>Actinomycetes</taxon>
        <taxon>Streptosporangiales</taxon>
        <taxon>Thermomonosporaceae</taxon>
        <taxon>Actinomadura</taxon>
    </lineage>
</organism>
<dbReference type="InterPro" id="IPR015422">
    <property type="entry name" value="PyrdxlP-dep_Trfase_small"/>
</dbReference>
<proteinExistence type="inferred from homology"/>
<dbReference type="InterPro" id="IPR015421">
    <property type="entry name" value="PyrdxlP-dep_Trfase_major"/>
</dbReference>
<dbReference type="SUPFAM" id="SSF53383">
    <property type="entry name" value="PLP-dependent transferases"/>
    <property type="match status" value="1"/>
</dbReference>
<dbReference type="InterPro" id="IPR015424">
    <property type="entry name" value="PyrdxlP-dep_Trfase"/>
</dbReference>
<feature type="active site" description="Proton acceptor" evidence="2">
    <location>
        <position position="199"/>
    </location>
</feature>
<evidence type="ECO:0000256" key="4">
    <source>
        <dbReference type="RuleBase" id="RU004508"/>
    </source>
</evidence>
<evidence type="ECO:0000256" key="3">
    <source>
        <dbReference type="PIRSR" id="PIRSR000390-2"/>
    </source>
</evidence>
<dbReference type="InterPro" id="IPR000653">
    <property type="entry name" value="DegT/StrS_aminotransferase"/>
</dbReference>
<dbReference type="GO" id="GO:0030170">
    <property type="term" value="F:pyridoxal phosphate binding"/>
    <property type="evidence" value="ECO:0007669"/>
    <property type="project" value="TreeGrafter"/>
</dbReference>
<dbReference type="GO" id="GO:0008483">
    <property type="term" value="F:transaminase activity"/>
    <property type="evidence" value="ECO:0007669"/>
    <property type="project" value="UniProtKB-KW"/>
</dbReference>
<dbReference type="Pfam" id="PF01041">
    <property type="entry name" value="DegT_DnrJ_EryC1"/>
    <property type="match status" value="1"/>
</dbReference>